<keyword evidence="2" id="KW-0418">Kinase</keyword>
<dbReference type="Proteomes" id="UP000436989">
    <property type="component" value="Unassembled WGS sequence"/>
</dbReference>
<sequence length="366" mass="38227">MSHTPSVPQLSFDPTGPDPSTPDPSAAGPGASRLVALDWGTTSARAYLLDSTGPVLDTAPAGRGILAVTDGLATAQDRRAAFEEEFERMCGPWLEAHPSVPVLASGMVGSNQGWADVPYQRLPQDLGALAGALTAISTRRGPVHVVPGLLTDGELPQVMRGEETQILGVLESAQGDADTREQHGTVVVLPGTHTKWVRVEGRRVLDFLTVMTGEVYGLVTRHSILGRLARRPDAPDLEAFDRGVRTSLSADPGGGILATLFSARTLPLTGRLAAEQVDDYISGLMIGAEVASCVRDWLAAGSGGSPGDRPAEVLLCGEPELCRRYQRALHQLGVDAPVVGGDVVTHGLRSIALAAGLLDPPAKGTA</sequence>
<keyword evidence="2" id="KW-0808">Transferase</keyword>
<dbReference type="InterPro" id="IPR007729">
    <property type="entry name" value="DGOK"/>
</dbReference>
<keyword evidence="3" id="KW-1185">Reference proteome</keyword>
<reference evidence="2 3" key="1">
    <citation type="submission" date="2019-12" db="EMBL/GenBank/DDBJ databases">
        <authorList>
            <person name="Shi Y."/>
        </authorList>
    </citation>
    <scope>NUCLEOTIDE SEQUENCE [LARGE SCALE GENOMIC DNA]</scope>
    <source>
        <strain evidence="2 3">JCM 17929</strain>
    </source>
</reference>
<dbReference type="CDD" id="cd24012">
    <property type="entry name" value="ASKHA_NBD_KDGal-kinase"/>
    <property type="match status" value="1"/>
</dbReference>
<dbReference type="InterPro" id="IPR042258">
    <property type="entry name" value="DGOK_N"/>
</dbReference>
<gene>
    <name evidence="2" type="ORF">GMA12_10010</name>
</gene>
<evidence type="ECO:0000256" key="1">
    <source>
        <dbReference type="SAM" id="MobiDB-lite"/>
    </source>
</evidence>
<dbReference type="EMBL" id="WOGU01000007">
    <property type="protein sequence ID" value="MUN63471.1"/>
    <property type="molecule type" value="Genomic_DNA"/>
</dbReference>
<organism evidence="2 3">
    <name type="scientific">Kocuria sediminis</name>
    <dbReference type="NCBI Taxonomy" id="1038857"/>
    <lineage>
        <taxon>Bacteria</taxon>
        <taxon>Bacillati</taxon>
        <taxon>Actinomycetota</taxon>
        <taxon>Actinomycetes</taxon>
        <taxon>Micrococcales</taxon>
        <taxon>Micrococcaceae</taxon>
        <taxon>Kocuria</taxon>
    </lineage>
</organism>
<protein>
    <submittedName>
        <fullName evidence="2">2-dehydro-3-deoxygalactonokinase</fullName>
    </submittedName>
</protein>
<dbReference type="GO" id="GO:0034194">
    <property type="term" value="P:D-galactonate catabolic process"/>
    <property type="evidence" value="ECO:0007669"/>
    <property type="project" value="InterPro"/>
</dbReference>
<dbReference type="GO" id="GO:0008671">
    <property type="term" value="F:2-dehydro-3-deoxygalactonokinase activity"/>
    <property type="evidence" value="ECO:0007669"/>
    <property type="project" value="InterPro"/>
</dbReference>
<dbReference type="Gene3D" id="3.30.420.300">
    <property type="entry name" value="2-keto-3-deoxy-galactonokinase, substrate binding domain"/>
    <property type="match status" value="1"/>
</dbReference>
<proteinExistence type="predicted"/>
<evidence type="ECO:0000313" key="2">
    <source>
        <dbReference type="EMBL" id="MUN63471.1"/>
    </source>
</evidence>
<dbReference type="Pfam" id="PF05035">
    <property type="entry name" value="DGOK"/>
    <property type="match status" value="1"/>
</dbReference>
<comment type="caution">
    <text evidence="2">The sequence shown here is derived from an EMBL/GenBank/DDBJ whole genome shotgun (WGS) entry which is preliminary data.</text>
</comment>
<evidence type="ECO:0000313" key="3">
    <source>
        <dbReference type="Proteomes" id="UP000436989"/>
    </source>
</evidence>
<accession>A0A6N8GK40</accession>
<feature type="region of interest" description="Disordered" evidence="1">
    <location>
        <begin position="1"/>
        <end position="31"/>
    </location>
</feature>
<dbReference type="AlphaFoldDB" id="A0A6N8GK40"/>
<dbReference type="InterPro" id="IPR042257">
    <property type="entry name" value="DGOK_C"/>
</dbReference>
<dbReference type="Gene3D" id="3.30.420.310">
    <property type="entry name" value="2-keto-3-deoxy-galactonokinase, C-terminal domain"/>
    <property type="match status" value="1"/>
</dbReference>
<name>A0A6N8GK40_9MICC</name>